<feature type="domain" description="Kinesin motor" evidence="4">
    <location>
        <begin position="5"/>
        <end position="88"/>
    </location>
</feature>
<comment type="similarity">
    <text evidence="3">Belongs to the TRAFAC class myosin-kinesin ATPase superfamily. Kinesin family.</text>
</comment>
<dbReference type="PROSITE" id="PS50067">
    <property type="entry name" value="KINESIN_MOTOR_2"/>
    <property type="match status" value="1"/>
</dbReference>
<dbReference type="InterPro" id="IPR001752">
    <property type="entry name" value="Kinesin_motor_dom"/>
</dbReference>
<reference evidence="5" key="1">
    <citation type="submission" date="2022-03" db="EMBL/GenBank/DDBJ databases">
        <authorList>
            <person name="Sayadi A."/>
        </authorList>
    </citation>
    <scope>NUCLEOTIDE SEQUENCE</scope>
</reference>
<dbReference type="GO" id="GO:0003777">
    <property type="term" value="F:microtubule motor activity"/>
    <property type="evidence" value="ECO:0007669"/>
    <property type="project" value="InterPro"/>
</dbReference>
<dbReference type="GO" id="GO:0007018">
    <property type="term" value="P:microtubule-based movement"/>
    <property type="evidence" value="ECO:0007669"/>
    <property type="project" value="InterPro"/>
</dbReference>
<dbReference type="AlphaFoldDB" id="A0A9P0KSH3"/>
<evidence type="ECO:0000313" key="5">
    <source>
        <dbReference type="EMBL" id="CAH1979361.1"/>
    </source>
</evidence>
<dbReference type="Gene3D" id="3.40.850.10">
    <property type="entry name" value="Kinesin motor domain"/>
    <property type="match status" value="1"/>
</dbReference>
<evidence type="ECO:0000313" key="6">
    <source>
        <dbReference type="Proteomes" id="UP001152888"/>
    </source>
</evidence>
<dbReference type="Proteomes" id="UP001152888">
    <property type="component" value="Unassembled WGS sequence"/>
</dbReference>
<accession>A0A9P0KSH3</accession>
<gene>
    <name evidence="5" type="ORF">ACAOBT_LOCUS13397</name>
</gene>
<dbReference type="GO" id="GO:0005524">
    <property type="term" value="F:ATP binding"/>
    <property type="evidence" value="ECO:0007669"/>
    <property type="project" value="UniProtKB-KW"/>
</dbReference>
<dbReference type="InterPro" id="IPR036961">
    <property type="entry name" value="Kinesin_motor_dom_sf"/>
</dbReference>
<comment type="caution">
    <text evidence="3">Lacks conserved residue(s) required for the propagation of feature annotation.</text>
</comment>
<evidence type="ECO:0000256" key="2">
    <source>
        <dbReference type="ARBA" id="ARBA00022840"/>
    </source>
</evidence>
<sequence>MSTDKIKVAVRLRPFNRRELELGAQCVVEMDKQQTIVHQPTTLDKMESRVGRSLNTEAPRLLRGARRHLVDSIFVLSKVTLINSQKIS</sequence>
<proteinExistence type="inferred from homology"/>
<evidence type="ECO:0000259" key="4">
    <source>
        <dbReference type="PROSITE" id="PS50067"/>
    </source>
</evidence>
<keyword evidence="2" id="KW-0067">ATP-binding</keyword>
<evidence type="ECO:0000256" key="3">
    <source>
        <dbReference type="PROSITE-ProRule" id="PRU00283"/>
    </source>
</evidence>
<organism evidence="5 6">
    <name type="scientific">Acanthoscelides obtectus</name>
    <name type="common">Bean weevil</name>
    <name type="synonym">Bruchus obtectus</name>
    <dbReference type="NCBI Taxonomy" id="200917"/>
    <lineage>
        <taxon>Eukaryota</taxon>
        <taxon>Metazoa</taxon>
        <taxon>Ecdysozoa</taxon>
        <taxon>Arthropoda</taxon>
        <taxon>Hexapoda</taxon>
        <taxon>Insecta</taxon>
        <taxon>Pterygota</taxon>
        <taxon>Neoptera</taxon>
        <taxon>Endopterygota</taxon>
        <taxon>Coleoptera</taxon>
        <taxon>Polyphaga</taxon>
        <taxon>Cucujiformia</taxon>
        <taxon>Chrysomeloidea</taxon>
        <taxon>Chrysomelidae</taxon>
        <taxon>Bruchinae</taxon>
        <taxon>Bruchini</taxon>
        <taxon>Acanthoscelides</taxon>
    </lineage>
</organism>
<evidence type="ECO:0000256" key="1">
    <source>
        <dbReference type="ARBA" id="ARBA00022741"/>
    </source>
</evidence>
<dbReference type="InterPro" id="IPR027417">
    <property type="entry name" value="P-loop_NTPase"/>
</dbReference>
<protein>
    <recommendedName>
        <fullName evidence="4">Kinesin motor domain-containing protein</fullName>
    </recommendedName>
</protein>
<dbReference type="GO" id="GO:0008017">
    <property type="term" value="F:microtubule binding"/>
    <property type="evidence" value="ECO:0007669"/>
    <property type="project" value="InterPro"/>
</dbReference>
<dbReference type="SUPFAM" id="SSF52540">
    <property type="entry name" value="P-loop containing nucleoside triphosphate hydrolases"/>
    <property type="match status" value="1"/>
</dbReference>
<name>A0A9P0KSH3_ACAOB</name>
<keyword evidence="1" id="KW-0547">Nucleotide-binding</keyword>
<keyword evidence="6" id="KW-1185">Reference proteome</keyword>
<dbReference type="OrthoDB" id="6768268at2759"/>
<comment type="caution">
    <text evidence="5">The sequence shown here is derived from an EMBL/GenBank/DDBJ whole genome shotgun (WGS) entry which is preliminary data.</text>
</comment>
<dbReference type="EMBL" id="CAKOFQ010006877">
    <property type="protein sequence ID" value="CAH1979361.1"/>
    <property type="molecule type" value="Genomic_DNA"/>
</dbReference>